<keyword evidence="2" id="KW-0862">Zinc</keyword>
<protein>
    <submittedName>
        <fullName evidence="9">Putative C6 zinc finger domain-containing protein</fullName>
    </submittedName>
</protein>
<reference evidence="9 10" key="1">
    <citation type="journal article" date="2015" name="Genome Announc.">
        <title>Draft Genome Sequence and Gene Annotation of the Entomopathogenic Fungus Verticillium hemipterigenum.</title>
        <authorList>
            <person name="Horn F."/>
            <person name="Habel A."/>
            <person name="Scharf D.H."/>
            <person name="Dworschak J."/>
            <person name="Brakhage A.A."/>
            <person name="Guthke R."/>
            <person name="Hertweck C."/>
            <person name="Linde J."/>
        </authorList>
    </citation>
    <scope>NUCLEOTIDE SEQUENCE [LARGE SCALE GENOMIC DNA]</scope>
</reference>
<dbReference type="STRING" id="1531966.A0A0A1SYY2"/>
<feature type="compositionally biased region" description="Polar residues" evidence="7">
    <location>
        <begin position="91"/>
        <end position="106"/>
    </location>
</feature>
<feature type="region of interest" description="Disordered" evidence="7">
    <location>
        <begin position="83"/>
        <end position="106"/>
    </location>
</feature>
<dbReference type="Proteomes" id="UP000039046">
    <property type="component" value="Unassembled WGS sequence"/>
</dbReference>
<evidence type="ECO:0000256" key="4">
    <source>
        <dbReference type="ARBA" id="ARBA00023125"/>
    </source>
</evidence>
<evidence type="ECO:0000256" key="7">
    <source>
        <dbReference type="SAM" id="MobiDB-lite"/>
    </source>
</evidence>
<keyword evidence="10" id="KW-1185">Reference proteome</keyword>
<feature type="region of interest" description="Disordered" evidence="7">
    <location>
        <begin position="145"/>
        <end position="179"/>
    </location>
</feature>
<keyword evidence="4" id="KW-0238">DNA-binding</keyword>
<dbReference type="Gene3D" id="4.10.240.10">
    <property type="entry name" value="Zn(2)-C6 fungal-type DNA-binding domain"/>
    <property type="match status" value="1"/>
</dbReference>
<dbReference type="InterPro" id="IPR036864">
    <property type="entry name" value="Zn2-C6_fun-type_DNA-bd_sf"/>
</dbReference>
<accession>A0A0A1SYY2</accession>
<dbReference type="Pfam" id="PF00172">
    <property type="entry name" value="Zn_clus"/>
    <property type="match status" value="1"/>
</dbReference>
<dbReference type="GO" id="GO:0003677">
    <property type="term" value="F:DNA binding"/>
    <property type="evidence" value="ECO:0007669"/>
    <property type="project" value="UniProtKB-KW"/>
</dbReference>
<dbReference type="InterPro" id="IPR001138">
    <property type="entry name" value="Zn2Cys6_DnaBD"/>
</dbReference>
<dbReference type="SMART" id="SM00066">
    <property type="entry name" value="GAL4"/>
    <property type="match status" value="1"/>
</dbReference>
<organism evidence="9 10">
    <name type="scientific">[Torrubiella] hemipterigena</name>
    <dbReference type="NCBI Taxonomy" id="1531966"/>
    <lineage>
        <taxon>Eukaryota</taxon>
        <taxon>Fungi</taxon>
        <taxon>Dikarya</taxon>
        <taxon>Ascomycota</taxon>
        <taxon>Pezizomycotina</taxon>
        <taxon>Sordariomycetes</taxon>
        <taxon>Hypocreomycetidae</taxon>
        <taxon>Hypocreales</taxon>
        <taxon>Clavicipitaceae</taxon>
        <taxon>Clavicipitaceae incertae sedis</taxon>
        <taxon>'Torrubiella' clade</taxon>
    </lineage>
</organism>
<dbReference type="GO" id="GO:0000981">
    <property type="term" value="F:DNA-binding transcription factor activity, RNA polymerase II-specific"/>
    <property type="evidence" value="ECO:0007669"/>
    <property type="project" value="InterPro"/>
</dbReference>
<evidence type="ECO:0000256" key="1">
    <source>
        <dbReference type="ARBA" id="ARBA00022723"/>
    </source>
</evidence>
<keyword evidence="6" id="KW-0539">Nucleus</keyword>
<evidence type="ECO:0000256" key="3">
    <source>
        <dbReference type="ARBA" id="ARBA00023015"/>
    </source>
</evidence>
<evidence type="ECO:0000256" key="5">
    <source>
        <dbReference type="ARBA" id="ARBA00023163"/>
    </source>
</evidence>
<evidence type="ECO:0000313" key="9">
    <source>
        <dbReference type="EMBL" id="CEJ84831.1"/>
    </source>
</evidence>
<evidence type="ECO:0000256" key="6">
    <source>
        <dbReference type="ARBA" id="ARBA00023242"/>
    </source>
</evidence>
<sequence>MLSVSRAVDQPPLSLGKLHGIHTPALRAGGFHWMSLGSNSDTPAATKAYVSPSLANSPALPSIIAAGAGQERYSPVITISGTQTHHDQHRWPSSNTNDPKIGQNTSLPRYHDTYANIAKDVSTHPEVHPLSRIDNHVHQLVNKNISPTESSPRTSLPATSSANETQAQPPSPKSQRKAKSHVASACVPCKRAHLRCDAQRPCSRCVSNGKEDSCVDVQHKKRGRPRLRDDREARYDPSRFHQPAEGVVRHPVHIFAPSAPPATMYSERPRHFVGPEFPPGAVPNTAPNPKYLDRVLTPSRSDHLAYGNQAAVPSEPVAFMNLDLEFVKVSSTFTEALSLPQTLIGRRFSDLLPAPEAGRAAAMRTEFVNEQKRREPSYLRPIYDRGEQAVHALQFTTEQVNRVSFTKHEYWPIVSVNGQVKSQALKLGLLKEGLFFFIVVYLSLPVDRRVRSESDPTQHHAVLERSRSNPAAAVRLDPYYLDRRRSSNESRSSYSASGIASQGYPSSSPRISPPQALYSASSSTRKNYNMHTPSQVPRSELPKSSHFPAFSPYQLPPIRPQPASRDSPSVETDEQRENKRRRVTIGGLIDSPETSSRRH</sequence>
<dbReference type="PANTHER" id="PTHR47659:SF4">
    <property type="entry name" value="ZN(II)2CYS6 TRANSCRIPTION FACTOR (EUROFUNG)"/>
    <property type="match status" value="1"/>
</dbReference>
<dbReference type="AlphaFoldDB" id="A0A0A1SYY2"/>
<feature type="compositionally biased region" description="Polar residues" evidence="7">
    <location>
        <begin position="518"/>
        <end position="537"/>
    </location>
</feature>
<dbReference type="PROSITE" id="PS50048">
    <property type="entry name" value="ZN2_CY6_FUNGAL_2"/>
    <property type="match status" value="1"/>
</dbReference>
<feature type="compositionally biased region" description="Low complexity" evidence="7">
    <location>
        <begin position="489"/>
        <end position="504"/>
    </location>
</feature>
<dbReference type="EMBL" id="CDHN01000002">
    <property type="protein sequence ID" value="CEJ84831.1"/>
    <property type="molecule type" value="Genomic_DNA"/>
</dbReference>
<name>A0A0A1SYY2_9HYPO</name>
<evidence type="ECO:0000256" key="2">
    <source>
        <dbReference type="ARBA" id="ARBA00022833"/>
    </source>
</evidence>
<feature type="compositionally biased region" description="Polar residues" evidence="7">
    <location>
        <begin position="145"/>
        <end position="168"/>
    </location>
</feature>
<evidence type="ECO:0000313" key="10">
    <source>
        <dbReference type="Proteomes" id="UP000039046"/>
    </source>
</evidence>
<dbReference type="InterPro" id="IPR050335">
    <property type="entry name" value="ERT1_acuK_gluconeogen_tf"/>
</dbReference>
<dbReference type="CDD" id="cd00067">
    <property type="entry name" value="GAL4"/>
    <property type="match status" value="1"/>
</dbReference>
<dbReference type="HOGENOM" id="CLU_028977_0_0_1"/>
<dbReference type="SUPFAM" id="SSF57701">
    <property type="entry name" value="Zn2/Cys6 DNA-binding domain"/>
    <property type="match status" value="1"/>
</dbReference>
<gene>
    <name evidence="9" type="ORF">VHEMI03590</name>
</gene>
<dbReference type="PANTHER" id="PTHR47659">
    <property type="entry name" value="ZN(II)2CYS6 TRANSCRIPTION FACTOR (EUROFUNG)-RELATED"/>
    <property type="match status" value="1"/>
</dbReference>
<keyword evidence="1" id="KW-0479">Metal-binding</keyword>
<evidence type="ECO:0000259" key="8">
    <source>
        <dbReference type="PROSITE" id="PS50048"/>
    </source>
</evidence>
<keyword evidence="3" id="KW-0805">Transcription regulation</keyword>
<feature type="region of interest" description="Disordered" evidence="7">
    <location>
        <begin position="474"/>
        <end position="599"/>
    </location>
</feature>
<keyword evidence="5" id="KW-0804">Transcription</keyword>
<dbReference type="PROSITE" id="PS00463">
    <property type="entry name" value="ZN2_CY6_FUNGAL_1"/>
    <property type="match status" value="1"/>
</dbReference>
<dbReference type="GO" id="GO:0008270">
    <property type="term" value="F:zinc ion binding"/>
    <property type="evidence" value="ECO:0007669"/>
    <property type="project" value="InterPro"/>
</dbReference>
<feature type="domain" description="Zn(2)-C6 fungal-type" evidence="8">
    <location>
        <begin position="185"/>
        <end position="216"/>
    </location>
</feature>
<proteinExistence type="predicted"/>
<dbReference type="OrthoDB" id="5575144at2759"/>